<dbReference type="Gene3D" id="3.20.20.490">
    <property type="entry name" value="GxGYxYP glycoside hydrolase, C-terminal domain"/>
    <property type="match status" value="1"/>
</dbReference>
<dbReference type="PANTHER" id="PTHR37321:SF1">
    <property type="entry name" value="EXPORTED PROTEIN"/>
    <property type="match status" value="1"/>
</dbReference>
<evidence type="ECO:0000259" key="1">
    <source>
        <dbReference type="PROSITE" id="PS50056"/>
    </source>
</evidence>
<dbReference type="InterPro" id="IPR048309">
    <property type="entry name" value="GxGYxYP_N_3rd"/>
</dbReference>
<dbReference type="Pfam" id="PF20957">
    <property type="entry name" value="GxGYxYP_N_2nd"/>
    <property type="match status" value="1"/>
</dbReference>
<dbReference type="PANTHER" id="PTHR37321">
    <property type="entry name" value="EXPORTED PROTEIN-RELATED"/>
    <property type="match status" value="1"/>
</dbReference>
<dbReference type="SMART" id="SM01301">
    <property type="entry name" value="PTPlike_phytase"/>
    <property type="match status" value="1"/>
</dbReference>
<proteinExistence type="predicted"/>
<accession>A0A9X3XME4</accession>
<name>A0A9X3XME4_9CLOT</name>
<dbReference type="RefSeq" id="WP_272470501.1">
    <property type="nucleotide sequence ID" value="NZ_JAMRYU010000014.1"/>
</dbReference>
<dbReference type="InterPro" id="IPR016130">
    <property type="entry name" value="Tyr_Pase_AS"/>
</dbReference>
<dbReference type="InterPro" id="IPR025832">
    <property type="entry name" value="GxGYxYP_C"/>
</dbReference>
<dbReference type="Pfam" id="PF14566">
    <property type="entry name" value="PTPlike_phytase"/>
    <property type="match status" value="1"/>
</dbReference>
<organism evidence="2 3">
    <name type="scientific">Clostridium tertium</name>
    <dbReference type="NCBI Taxonomy" id="1559"/>
    <lineage>
        <taxon>Bacteria</taxon>
        <taxon>Bacillati</taxon>
        <taxon>Bacillota</taxon>
        <taxon>Clostridia</taxon>
        <taxon>Eubacteriales</taxon>
        <taxon>Clostridiaceae</taxon>
        <taxon>Clostridium</taxon>
    </lineage>
</organism>
<dbReference type="Pfam" id="PF20958">
    <property type="entry name" value="GxGYxYP_N_3rd"/>
    <property type="match status" value="1"/>
</dbReference>
<sequence length="796" mass="91773">MKKSLKLCSIILLTILYSLAHISYYPKAFSELNLKENSANNNTLPHHFRMISAETNLAKNQDINLKGLDKLNISGSGQFSESGLSLIKNSIPNKFSIIDVDLRQESHGFINGIAVSWENSNNSANKGLSLPEVLSVENKLLESIKIGTPITFYNTKDTVIPESVQNEEELAKSKGMQYIRIPVTDGNLPTDDMVKYFIDFVSKLPNDTWLHFHCKEGIGRTTTFMIMYDIMKNYKDVSLDDIIKRQVVLSTISDKSAQDFYTGNHFKFLSDFYYSYTAKNTYSMNYQNSINSLNDYYFKNCILPKYLYVISDTDMNKEEQTMISALQGIISSKSDFQIYILPSNQPDYKLWLDDLNKNYNISYENISDPWKLLNIFKHNINGYILYSNSNPYSINNACSLASLKNSLPIDESLESKVQNYEITNLIEDCRNTGKHWAYKSLWNSGLNHTTVIELSPEKSMALRDYAIMSKSLIFYEYDINDFSLRKDIFSSMDDIARCLGWGPDEFNNVSIASKYGVDTIAADWSYNLSVLSSFPINVQTQKHHNDVPAEDNIHYVTFIMSDGDNQQWLLGSNYSSEKWYGSKNRGNFNLGWTLSPSLYYLAPTVFNKYYESASSSKYSDYYIVSPSGNGYIYPSKFPKTKLDSYTQRLNNYMKQVDQKYVLIIDDNALYDNSLWDKYTSCPNIEGLFYLDYKKNNNYEGKIVWSNDKPIVSCRDLLWNNLEDEKELIKNINSRVELGYTNIKTPESYTFVYVHVWSKTMDDVQHVVDKLNNNPQVRIVNPDIFMKLIKNNILATY</sequence>
<evidence type="ECO:0000313" key="2">
    <source>
        <dbReference type="EMBL" id="MDC4241261.1"/>
    </source>
</evidence>
<dbReference type="SUPFAM" id="SSF52799">
    <property type="entry name" value="(Phosphotyrosine protein) phosphatases II"/>
    <property type="match status" value="1"/>
</dbReference>
<dbReference type="PROSITE" id="PS50056">
    <property type="entry name" value="TYR_PHOSPHATASE_2"/>
    <property type="match status" value="1"/>
</dbReference>
<comment type="caution">
    <text evidence="2">The sequence shown here is derived from an EMBL/GenBank/DDBJ whole genome shotgun (WGS) entry which is preliminary data.</text>
</comment>
<dbReference type="InterPro" id="IPR000387">
    <property type="entry name" value="Tyr_Pase_dom"/>
</dbReference>
<protein>
    <recommendedName>
        <fullName evidence="1">Tyrosine specific protein phosphatases domain-containing protein</fullName>
    </recommendedName>
</protein>
<dbReference type="InterPro" id="IPR029021">
    <property type="entry name" value="Prot-tyrosine_phosphatase-like"/>
</dbReference>
<dbReference type="InterPro" id="IPR032626">
    <property type="entry name" value="GxGYxYP_N_1st"/>
</dbReference>
<evidence type="ECO:0000313" key="3">
    <source>
        <dbReference type="Proteomes" id="UP001141183"/>
    </source>
</evidence>
<feature type="domain" description="Tyrosine specific protein phosphatases" evidence="1">
    <location>
        <begin position="195"/>
        <end position="244"/>
    </location>
</feature>
<reference evidence="2" key="1">
    <citation type="submission" date="2022-05" db="EMBL/GenBank/DDBJ databases">
        <title>Draft genome sequence of Clostridium tertium strain CP3 isolated from Peru.</title>
        <authorList>
            <person name="Hurtado R."/>
            <person name="Lima L."/>
            <person name="Sousa T."/>
            <person name="Jaiswal A.K."/>
            <person name="Tiwari S."/>
            <person name="Maturrano L."/>
            <person name="Brenig B."/>
            <person name="Azevedo V."/>
        </authorList>
    </citation>
    <scope>NUCLEOTIDE SEQUENCE</scope>
    <source>
        <strain evidence="2">CP3</strain>
    </source>
</reference>
<dbReference type="Pfam" id="PF14323">
    <property type="entry name" value="GxGYxYP_C"/>
    <property type="match status" value="1"/>
</dbReference>
<dbReference type="AlphaFoldDB" id="A0A9X3XME4"/>
<dbReference type="Pfam" id="PF16216">
    <property type="entry name" value="GxGYxYP_N"/>
    <property type="match status" value="1"/>
</dbReference>
<keyword evidence="3" id="KW-1185">Reference proteome</keyword>
<dbReference type="InterPro" id="IPR048310">
    <property type="entry name" value="GxGYxYP_N_2nd"/>
</dbReference>
<gene>
    <name evidence="2" type="ORF">NE398_13970</name>
</gene>
<dbReference type="Proteomes" id="UP001141183">
    <property type="component" value="Unassembled WGS sequence"/>
</dbReference>
<dbReference type="EMBL" id="JAMRYU010000014">
    <property type="protein sequence ID" value="MDC4241261.1"/>
    <property type="molecule type" value="Genomic_DNA"/>
</dbReference>
<dbReference type="Gene3D" id="3.90.190.10">
    <property type="entry name" value="Protein tyrosine phosphatase superfamily"/>
    <property type="match status" value="1"/>
</dbReference>
<dbReference type="PROSITE" id="PS00383">
    <property type="entry name" value="TYR_PHOSPHATASE_1"/>
    <property type="match status" value="1"/>
</dbReference>
<dbReference type="InterPro" id="IPR038410">
    <property type="entry name" value="GxGYxYP_C_sf"/>
</dbReference>